<name>X1V0I9_9ZZZZ</name>
<accession>X1V0I9</accession>
<proteinExistence type="predicted"/>
<feature type="non-terminal residue" evidence="1">
    <location>
        <position position="58"/>
    </location>
</feature>
<gene>
    <name evidence="1" type="ORF">S12H4_53884</name>
</gene>
<protein>
    <submittedName>
        <fullName evidence="1">Uncharacterized protein</fullName>
    </submittedName>
</protein>
<evidence type="ECO:0000313" key="1">
    <source>
        <dbReference type="EMBL" id="GAJ05676.1"/>
    </source>
</evidence>
<reference evidence="1" key="1">
    <citation type="journal article" date="2014" name="Front. Microbiol.">
        <title>High frequency of phylogenetically diverse reductive dehalogenase-homologous genes in deep subseafloor sedimentary metagenomes.</title>
        <authorList>
            <person name="Kawai M."/>
            <person name="Futagami T."/>
            <person name="Toyoda A."/>
            <person name="Takaki Y."/>
            <person name="Nishi S."/>
            <person name="Hori S."/>
            <person name="Arai W."/>
            <person name="Tsubouchi T."/>
            <person name="Morono Y."/>
            <person name="Uchiyama I."/>
            <person name="Ito T."/>
            <person name="Fujiyama A."/>
            <person name="Inagaki F."/>
            <person name="Takami H."/>
        </authorList>
    </citation>
    <scope>NUCLEOTIDE SEQUENCE</scope>
    <source>
        <strain evidence="1">Expedition CK06-06</strain>
    </source>
</reference>
<comment type="caution">
    <text evidence="1">The sequence shown here is derived from an EMBL/GenBank/DDBJ whole genome shotgun (WGS) entry which is preliminary data.</text>
</comment>
<sequence>MEIMATNTSDNCDVCDLSAGAIILFKQYCQPDPEKKCQRLVREFEKGNMNLNELGEKL</sequence>
<dbReference type="EMBL" id="BARW01034369">
    <property type="protein sequence ID" value="GAJ05676.1"/>
    <property type="molecule type" value="Genomic_DNA"/>
</dbReference>
<dbReference type="AlphaFoldDB" id="X1V0I9"/>
<organism evidence="1">
    <name type="scientific">marine sediment metagenome</name>
    <dbReference type="NCBI Taxonomy" id="412755"/>
    <lineage>
        <taxon>unclassified sequences</taxon>
        <taxon>metagenomes</taxon>
        <taxon>ecological metagenomes</taxon>
    </lineage>
</organism>